<dbReference type="SUPFAM" id="SSF56112">
    <property type="entry name" value="Protein kinase-like (PK-like)"/>
    <property type="match status" value="1"/>
</dbReference>
<reference evidence="5" key="1">
    <citation type="submission" date="2022-04" db="EMBL/GenBank/DDBJ databases">
        <title>A functionally conserved STORR gene fusion in Papaver species that diverged 16.8 million years ago.</title>
        <authorList>
            <person name="Catania T."/>
        </authorList>
    </citation>
    <scope>NUCLEOTIDE SEQUENCE</scope>
    <source>
        <strain evidence="5">S-188037</strain>
    </source>
</reference>
<dbReference type="InterPro" id="IPR000719">
    <property type="entry name" value="Prot_kinase_dom"/>
</dbReference>
<keyword evidence="3" id="KW-0472">Membrane</keyword>
<dbReference type="GO" id="GO:0016020">
    <property type="term" value="C:membrane"/>
    <property type="evidence" value="ECO:0007669"/>
    <property type="project" value="UniProtKB-SubCell"/>
</dbReference>
<evidence type="ECO:0000313" key="5">
    <source>
        <dbReference type="EMBL" id="KAI3849847.1"/>
    </source>
</evidence>
<feature type="domain" description="Protein kinase" evidence="4">
    <location>
        <begin position="52"/>
        <end position="306"/>
    </location>
</feature>
<sequence length="330" mass="37490">MACFRYFSCFRSSIVHRSHSERKHANEAEFQHCVSNVRVFESRELIDATDAFDPGRVLGEGTLGRVYKGILENGQEVAVKRFEEQADLRTEVRMLSCVEHSNLIKMIGYCDKGEDHIIVYEVMPLRSLNLHLQDLTPGKRPLDWKTRMKIAEGVAKALEYLHDQKDPPVIYGGLKRSGILLYENYNPKLSDFECAYGYIGPEYPMTGALSLKSDVYSFGVVLLELISGRKVIDKTKTDKEHFILALARPLLSDSEKFPEIADPLMEGQYPCRELVQALDLVKMCVQEDPHKRPRAAEVVTTLSNLVSQIYEEERDTTIAGPFTPSTMHDV</sequence>
<dbReference type="EMBL" id="JAJJMB010016078">
    <property type="protein sequence ID" value="KAI3849847.1"/>
    <property type="molecule type" value="Genomic_DNA"/>
</dbReference>
<evidence type="ECO:0000256" key="1">
    <source>
        <dbReference type="ARBA" id="ARBA00004370"/>
    </source>
</evidence>
<dbReference type="InterPro" id="IPR011009">
    <property type="entry name" value="Kinase-like_dom_sf"/>
</dbReference>
<proteinExistence type="predicted"/>
<evidence type="ECO:0000259" key="4">
    <source>
        <dbReference type="PROSITE" id="PS50011"/>
    </source>
</evidence>
<dbReference type="GO" id="GO:0005524">
    <property type="term" value="F:ATP binding"/>
    <property type="evidence" value="ECO:0007669"/>
    <property type="project" value="InterPro"/>
</dbReference>
<protein>
    <recommendedName>
        <fullName evidence="4">Protein kinase domain-containing protein</fullName>
    </recommendedName>
</protein>
<evidence type="ECO:0000256" key="2">
    <source>
        <dbReference type="ARBA" id="ARBA00022527"/>
    </source>
</evidence>
<dbReference type="Proteomes" id="UP001202328">
    <property type="component" value="Unassembled WGS sequence"/>
</dbReference>
<name>A0AAD4S095_9MAGN</name>
<dbReference type="PANTHER" id="PTHR47985">
    <property type="entry name" value="OS07G0668900 PROTEIN"/>
    <property type="match status" value="1"/>
</dbReference>
<accession>A0AAD4S095</accession>
<evidence type="ECO:0000256" key="3">
    <source>
        <dbReference type="ARBA" id="ARBA00023136"/>
    </source>
</evidence>
<evidence type="ECO:0000313" key="6">
    <source>
        <dbReference type="Proteomes" id="UP001202328"/>
    </source>
</evidence>
<keyword evidence="6" id="KW-1185">Reference proteome</keyword>
<keyword evidence="2" id="KW-0808">Transferase</keyword>
<dbReference type="AlphaFoldDB" id="A0AAD4S095"/>
<comment type="caution">
    <text evidence="5">The sequence shown here is derived from an EMBL/GenBank/DDBJ whole genome shotgun (WGS) entry which is preliminary data.</text>
</comment>
<dbReference type="PANTHER" id="PTHR47985:SF2">
    <property type="entry name" value="SERINE_THREONINE-PROTEIN KINASE PBL7-RELATED"/>
    <property type="match status" value="1"/>
</dbReference>
<dbReference type="GO" id="GO:0004674">
    <property type="term" value="F:protein serine/threonine kinase activity"/>
    <property type="evidence" value="ECO:0007669"/>
    <property type="project" value="UniProtKB-KW"/>
</dbReference>
<gene>
    <name evidence="5" type="ORF">MKW98_026761</name>
</gene>
<keyword evidence="2" id="KW-0723">Serine/threonine-protein kinase</keyword>
<organism evidence="5 6">
    <name type="scientific">Papaver atlanticum</name>
    <dbReference type="NCBI Taxonomy" id="357466"/>
    <lineage>
        <taxon>Eukaryota</taxon>
        <taxon>Viridiplantae</taxon>
        <taxon>Streptophyta</taxon>
        <taxon>Embryophyta</taxon>
        <taxon>Tracheophyta</taxon>
        <taxon>Spermatophyta</taxon>
        <taxon>Magnoliopsida</taxon>
        <taxon>Ranunculales</taxon>
        <taxon>Papaveraceae</taxon>
        <taxon>Papaveroideae</taxon>
        <taxon>Papaver</taxon>
    </lineage>
</organism>
<dbReference type="Gene3D" id="1.10.510.10">
    <property type="entry name" value="Transferase(Phosphotransferase) domain 1"/>
    <property type="match status" value="1"/>
</dbReference>
<dbReference type="PROSITE" id="PS50011">
    <property type="entry name" value="PROTEIN_KINASE_DOM"/>
    <property type="match status" value="1"/>
</dbReference>
<comment type="subcellular location">
    <subcellularLocation>
        <location evidence="1">Membrane</location>
    </subcellularLocation>
</comment>
<dbReference type="Pfam" id="PF00069">
    <property type="entry name" value="Pkinase"/>
    <property type="match status" value="1"/>
</dbReference>
<keyword evidence="2" id="KW-0418">Kinase</keyword>
<dbReference type="Gene3D" id="3.30.200.20">
    <property type="entry name" value="Phosphorylase Kinase, domain 1"/>
    <property type="match status" value="1"/>
</dbReference>